<comment type="caution">
    <text evidence="12">The sequence shown here is derived from an EMBL/GenBank/DDBJ whole genome shotgun (WGS) entry which is preliminary data.</text>
</comment>
<comment type="function">
    <text evidence="10">Involved in targeting and insertion of nascent membrane proteins into the cytoplasmic membrane. Binds to the hydrophobic signal sequence of the ribosome-nascent chain (RNC) as it emerges from the ribosomes. The SRP-RNC complex is then targeted to the cytoplasmic membrane where it interacts with the SRP receptor FtsY. Interaction with FtsY leads to the transfer of the RNC complex to the Sec translocase for insertion into the membrane, the hydrolysis of GTP by both Ffh and FtsY, and the dissociation of the SRP-FtsY complex into the individual components.</text>
</comment>
<dbReference type="Proteomes" id="UP000253570">
    <property type="component" value="Unassembled WGS sequence"/>
</dbReference>
<dbReference type="GO" id="GO:0006614">
    <property type="term" value="P:SRP-dependent cotranslational protein targeting to membrane"/>
    <property type="evidence" value="ECO:0007669"/>
    <property type="project" value="InterPro"/>
</dbReference>
<sequence length="499" mass="54687">MFESLSDRLSLVFSKLTRTGLLTESNVDEALREVRRALLEADVALPVVKDFLEKVREKAVGEEVVKSVSPGQTVIKIVNDQLTELLGSENVELNLKVSPPAILMIVGLQGSGKTTTSAKLANYIKNKYKQKTIMASLDVNRPAAQEQLEILGIENSIDTLPIVKGQKPIEISKRAIKEARLGGFDVLILDTAGRMHVDNELMNELENINKEAKATEIILVADSLTGQDAVNVASTFSSKIPLTGVILTRLDGDARGGAALSMKHITGQPIKFIGTGEKIDNLEEFYPDRTANRILGMGDIVSLVERAKDTIDNEKANKIAKKISKGIFDLDDMSQQLNQMSKMGGVSGILGMLPGISKVKKQLAESNMNDKIIKRQVAIISSMTPREKRNPKILNASRKKRIARGSGTEVPEINKLIKIYRQTSDMMKKFGKKGMLDADFEMPDIKNNQINKLNDSNINEKMLSHLGSNTTGKNLPGLPGLPGSQNKLNNLLNLTGRKK</sequence>
<dbReference type="PANTHER" id="PTHR11564">
    <property type="entry name" value="SIGNAL RECOGNITION PARTICLE 54K PROTEIN SRP54"/>
    <property type="match status" value="1"/>
</dbReference>
<gene>
    <name evidence="10" type="primary">ffh</name>
    <name evidence="12" type="ORF">DBW71_01330</name>
</gene>
<comment type="domain">
    <text evidence="10">Composed of three domains: the N-terminal N domain, which is responsible for interactions with the ribosome, the central G domain, which binds GTP, and the C-terminal M domain, which binds the RNA and the signal sequence of the RNC.</text>
</comment>
<dbReference type="SUPFAM" id="SSF47446">
    <property type="entry name" value="Signal peptide-binding domain"/>
    <property type="match status" value="1"/>
</dbReference>
<keyword evidence="8 10" id="KW-0687">Ribonucleoprotein</keyword>
<keyword evidence="10" id="KW-0963">Cytoplasm</keyword>
<dbReference type="InterPro" id="IPR022941">
    <property type="entry name" value="SRP54"/>
</dbReference>
<dbReference type="InterPro" id="IPR000897">
    <property type="entry name" value="SRP54_GTPase_dom"/>
</dbReference>
<evidence type="ECO:0000313" key="12">
    <source>
        <dbReference type="EMBL" id="RCL74395.1"/>
    </source>
</evidence>
<dbReference type="InterPro" id="IPR013822">
    <property type="entry name" value="Signal_recog_particl_SRP54_hlx"/>
</dbReference>
<accession>A0A368DT60</accession>
<feature type="domain" description="SRP54-type proteins GTP-binding" evidence="11">
    <location>
        <begin position="269"/>
        <end position="282"/>
    </location>
</feature>
<keyword evidence="4 10" id="KW-0378">Hydrolase</keyword>
<dbReference type="InterPro" id="IPR027417">
    <property type="entry name" value="P-loop_NTPase"/>
</dbReference>
<dbReference type="SMART" id="SM00382">
    <property type="entry name" value="AAA"/>
    <property type="match status" value="1"/>
</dbReference>
<proteinExistence type="inferred from homology"/>
<evidence type="ECO:0000256" key="6">
    <source>
        <dbReference type="ARBA" id="ARBA00023134"/>
    </source>
</evidence>
<dbReference type="Gene3D" id="1.20.120.140">
    <property type="entry name" value="Signal recognition particle SRP54, nucleotide-binding domain"/>
    <property type="match status" value="1"/>
</dbReference>
<keyword evidence="3 10" id="KW-0547">Nucleotide-binding</keyword>
<organism evidence="12 13">
    <name type="scientific">PS1 clade bacterium</name>
    <dbReference type="NCBI Taxonomy" id="2175152"/>
    <lineage>
        <taxon>Bacteria</taxon>
        <taxon>Pseudomonadati</taxon>
        <taxon>Pseudomonadota</taxon>
        <taxon>Alphaproteobacteria</taxon>
        <taxon>PS1 clade</taxon>
    </lineage>
</organism>
<name>A0A368DT60_9PROT</name>
<dbReference type="PROSITE" id="PS00300">
    <property type="entry name" value="SRP54"/>
    <property type="match status" value="1"/>
</dbReference>
<feature type="binding site" evidence="10">
    <location>
        <begin position="248"/>
        <end position="251"/>
    </location>
    <ligand>
        <name>GTP</name>
        <dbReference type="ChEBI" id="CHEBI:37565"/>
    </ligand>
</feature>
<evidence type="ECO:0000256" key="1">
    <source>
        <dbReference type="ARBA" id="ARBA00004515"/>
    </source>
</evidence>
<evidence type="ECO:0000256" key="10">
    <source>
        <dbReference type="HAMAP-Rule" id="MF_00306"/>
    </source>
</evidence>
<evidence type="ECO:0000256" key="4">
    <source>
        <dbReference type="ARBA" id="ARBA00022801"/>
    </source>
</evidence>
<dbReference type="Pfam" id="PF02881">
    <property type="entry name" value="SRP54_N"/>
    <property type="match status" value="1"/>
</dbReference>
<keyword evidence="7 10" id="KW-0733">Signal recognition particle</keyword>
<dbReference type="EC" id="3.6.5.4" evidence="10"/>
<dbReference type="InterPro" id="IPR004780">
    <property type="entry name" value="SRP"/>
</dbReference>
<dbReference type="InterPro" id="IPR036891">
    <property type="entry name" value="Signal_recog_part_SRP54_M_sf"/>
</dbReference>
<dbReference type="SUPFAM" id="SSF52540">
    <property type="entry name" value="P-loop containing nucleoside triphosphate hydrolases"/>
    <property type="match status" value="1"/>
</dbReference>
<dbReference type="InterPro" id="IPR042101">
    <property type="entry name" value="SRP54_N_sf"/>
</dbReference>
<comment type="similarity">
    <text evidence="2 10">Belongs to the GTP-binding SRP family. SRP54 subfamily.</text>
</comment>
<comment type="catalytic activity">
    <reaction evidence="9 10">
        <text>GTP + H2O = GDP + phosphate + H(+)</text>
        <dbReference type="Rhea" id="RHEA:19669"/>
        <dbReference type="ChEBI" id="CHEBI:15377"/>
        <dbReference type="ChEBI" id="CHEBI:15378"/>
        <dbReference type="ChEBI" id="CHEBI:37565"/>
        <dbReference type="ChEBI" id="CHEBI:43474"/>
        <dbReference type="ChEBI" id="CHEBI:58189"/>
        <dbReference type="EC" id="3.6.5.4"/>
    </reaction>
</comment>
<keyword evidence="5 10" id="KW-0694">RNA-binding</keyword>
<dbReference type="GO" id="GO:0003924">
    <property type="term" value="F:GTPase activity"/>
    <property type="evidence" value="ECO:0007669"/>
    <property type="project" value="UniProtKB-UniRule"/>
</dbReference>
<dbReference type="SMART" id="SM00962">
    <property type="entry name" value="SRP54"/>
    <property type="match status" value="1"/>
</dbReference>
<feature type="binding site" evidence="10">
    <location>
        <begin position="190"/>
        <end position="194"/>
    </location>
    <ligand>
        <name>GTP</name>
        <dbReference type="ChEBI" id="CHEBI:37565"/>
    </ligand>
</feature>
<dbReference type="SMART" id="SM00963">
    <property type="entry name" value="SRP54_N"/>
    <property type="match status" value="1"/>
</dbReference>
<dbReference type="GO" id="GO:0005525">
    <property type="term" value="F:GTP binding"/>
    <property type="evidence" value="ECO:0007669"/>
    <property type="project" value="UniProtKB-UniRule"/>
</dbReference>
<evidence type="ECO:0000256" key="2">
    <source>
        <dbReference type="ARBA" id="ARBA00005450"/>
    </source>
</evidence>
<evidence type="ECO:0000256" key="7">
    <source>
        <dbReference type="ARBA" id="ARBA00023135"/>
    </source>
</evidence>
<dbReference type="GO" id="GO:0048500">
    <property type="term" value="C:signal recognition particle"/>
    <property type="evidence" value="ECO:0007669"/>
    <property type="project" value="UniProtKB-UniRule"/>
</dbReference>
<dbReference type="EMBL" id="QOQD01000002">
    <property type="protein sequence ID" value="RCL74395.1"/>
    <property type="molecule type" value="Genomic_DNA"/>
</dbReference>
<dbReference type="GO" id="GO:0008312">
    <property type="term" value="F:7S RNA binding"/>
    <property type="evidence" value="ECO:0007669"/>
    <property type="project" value="InterPro"/>
</dbReference>
<evidence type="ECO:0000256" key="5">
    <source>
        <dbReference type="ARBA" id="ARBA00022884"/>
    </source>
</evidence>
<dbReference type="InterPro" id="IPR003593">
    <property type="entry name" value="AAA+_ATPase"/>
</dbReference>
<protein>
    <recommendedName>
        <fullName evidence="10">Signal recognition particle protein</fullName>
        <ecNumber evidence="10">3.6.5.4</ecNumber>
    </recommendedName>
    <alternativeName>
        <fullName evidence="10">Fifty-four homolog</fullName>
    </alternativeName>
</protein>
<reference evidence="12 13" key="1">
    <citation type="journal article" date="2018" name="Microbiome">
        <title>Fine metagenomic profile of the Mediterranean stratified and mixed water columns revealed by assembly and recruitment.</title>
        <authorList>
            <person name="Haro-Moreno J.M."/>
            <person name="Lopez-Perez M."/>
            <person name="De La Torre J.R."/>
            <person name="Picazo A."/>
            <person name="Camacho A."/>
            <person name="Rodriguez-Valera F."/>
        </authorList>
    </citation>
    <scope>NUCLEOTIDE SEQUENCE [LARGE SCALE GENOMIC DNA]</scope>
    <source>
        <strain evidence="12">MED-G57</strain>
    </source>
</reference>
<evidence type="ECO:0000313" key="13">
    <source>
        <dbReference type="Proteomes" id="UP000253570"/>
    </source>
</evidence>
<dbReference type="NCBIfam" id="TIGR00959">
    <property type="entry name" value="ffh"/>
    <property type="match status" value="1"/>
</dbReference>
<evidence type="ECO:0000256" key="3">
    <source>
        <dbReference type="ARBA" id="ARBA00022741"/>
    </source>
</evidence>
<dbReference type="CDD" id="cd18539">
    <property type="entry name" value="SRP_G"/>
    <property type="match status" value="1"/>
</dbReference>
<evidence type="ECO:0000259" key="11">
    <source>
        <dbReference type="PROSITE" id="PS00300"/>
    </source>
</evidence>
<evidence type="ECO:0000256" key="9">
    <source>
        <dbReference type="ARBA" id="ARBA00048027"/>
    </source>
</evidence>
<dbReference type="HAMAP" id="MF_00306">
    <property type="entry name" value="SRP54"/>
    <property type="match status" value="1"/>
</dbReference>
<dbReference type="Gene3D" id="3.40.50.300">
    <property type="entry name" value="P-loop containing nucleotide triphosphate hydrolases"/>
    <property type="match status" value="1"/>
</dbReference>
<comment type="subcellular location">
    <subcellularLocation>
        <location evidence="1">Cell inner membrane</location>
        <topology evidence="1">Peripheral membrane protein</topology>
        <orientation evidence="1">Cytoplasmic side</orientation>
    </subcellularLocation>
    <subcellularLocation>
        <location evidence="10">Cytoplasm</location>
    </subcellularLocation>
    <text evidence="10">The SRP-RNC complex is targeted to the cytoplasmic membrane.</text>
</comment>
<dbReference type="Pfam" id="PF02978">
    <property type="entry name" value="SRP_SPB"/>
    <property type="match status" value="1"/>
</dbReference>
<evidence type="ECO:0000256" key="8">
    <source>
        <dbReference type="ARBA" id="ARBA00023274"/>
    </source>
</evidence>
<keyword evidence="6 10" id="KW-0342">GTP-binding</keyword>
<comment type="subunit">
    <text evidence="10">Part of the signal recognition particle protein translocation system, which is composed of SRP and FtsY. SRP is a ribonucleoprotein composed of Ffh and a 4.5S RNA molecule.</text>
</comment>
<dbReference type="PANTHER" id="PTHR11564:SF5">
    <property type="entry name" value="SIGNAL RECOGNITION PARTICLE SUBUNIT SRP54"/>
    <property type="match status" value="1"/>
</dbReference>
<dbReference type="GO" id="GO:0005886">
    <property type="term" value="C:plasma membrane"/>
    <property type="evidence" value="ECO:0007669"/>
    <property type="project" value="UniProtKB-SubCell"/>
</dbReference>
<dbReference type="Pfam" id="PF00448">
    <property type="entry name" value="SRP54"/>
    <property type="match status" value="1"/>
</dbReference>
<dbReference type="AlphaFoldDB" id="A0A368DT60"/>
<feature type="binding site" evidence="10">
    <location>
        <begin position="107"/>
        <end position="114"/>
    </location>
    <ligand>
        <name>GTP</name>
        <dbReference type="ChEBI" id="CHEBI:37565"/>
    </ligand>
</feature>
<dbReference type="InterPro" id="IPR004125">
    <property type="entry name" value="Signal_recog_particle_SRP54_M"/>
</dbReference>
<dbReference type="Gene3D" id="1.10.260.30">
    <property type="entry name" value="Signal recognition particle, SRP54 subunit, M-domain"/>
    <property type="match status" value="1"/>
</dbReference>